<dbReference type="GO" id="GO:0046983">
    <property type="term" value="F:protein dimerization activity"/>
    <property type="evidence" value="ECO:0007669"/>
    <property type="project" value="InterPro"/>
</dbReference>
<accession>A0A4Z2D689</accession>
<dbReference type="InterPro" id="IPR011598">
    <property type="entry name" value="bHLH_dom"/>
</dbReference>
<reference evidence="2 3" key="1">
    <citation type="submission" date="2019-03" db="EMBL/GenBank/DDBJ databases">
        <title>An improved genome assembly of the fluke Schistosoma japonicum.</title>
        <authorList>
            <person name="Hu W."/>
            <person name="Luo F."/>
            <person name="Yin M."/>
            <person name="Mo X."/>
            <person name="Sun C."/>
            <person name="Wu Q."/>
            <person name="Zhu B."/>
            <person name="Xiang M."/>
            <person name="Wang J."/>
            <person name="Wang Y."/>
            <person name="Zhang T."/>
            <person name="Xu B."/>
            <person name="Zheng H."/>
            <person name="Feng Z."/>
        </authorList>
    </citation>
    <scope>NUCLEOTIDE SEQUENCE [LARGE SCALE GENOMIC DNA]</scope>
    <source>
        <strain evidence="2">HuSjv2</strain>
        <tissue evidence="2">Worms</tissue>
    </source>
</reference>
<dbReference type="GO" id="GO:0032502">
    <property type="term" value="P:developmental process"/>
    <property type="evidence" value="ECO:0007669"/>
    <property type="project" value="TreeGrafter"/>
</dbReference>
<dbReference type="EMBL" id="SKCS01000280">
    <property type="protein sequence ID" value="TNN11976.1"/>
    <property type="molecule type" value="Genomic_DNA"/>
</dbReference>
<sequence length="167" mass="19305">MNLNQPPIIPTPIANSMHKNVYSLFRTNTSDITTPTTPPTTTTTTTSIMTKLNRKKRVVLTTDNQRNKLFMTTEQSSSIFSHNPNATNVLSFHHLNENQLNNCKKEHCREHQRRKRASLQYRHAHAARERQRVAEFNKTFKKLRNLIPSNLSGRRLSKLQILKLCSA</sequence>
<proteinExistence type="predicted"/>
<comment type="caution">
    <text evidence="2">The sequence shown here is derived from an EMBL/GenBank/DDBJ whole genome shotgun (WGS) entry which is preliminary data.</text>
</comment>
<dbReference type="Gene3D" id="4.10.280.10">
    <property type="entry name" value="Helix-loop-helix DNA-binding domain"/>
    <property type="match status" value="1"/>
</dbReference>
<dbReference type="Pfam" id="PF00010">
    <property type="entry name" value="HLH"/>
    <property type="match status" value="1"/>
</dbReference>
<name>A0A4Z2D689_SCHJA</name>
<gene>
    <name evidence="2" type="ORF">EWB00_004220</name>
</gene>
<evidence type="ECO:0000313" key="3">
    <source>
        <dbReference type="Proteomes" id="UP000311919"/>
    </source>
</evidence>
<dbReference type="InterPro" id="IPR036638">
    <property type="entry name" value="HLH_DNA-bd_sf"/>
</dbReference>
<protein>
    <submittedName>
        <fullName evidence="2">Helix-loop-helix protein</fullName>
    </submittedName>
</protein>
<dbReference type="AlphaFoldDB" id="A0A4Z2D689"/>
<dbReference type="PANTHER" id="PTHR23349">
    <property type="entry name" value="BASIC HELIX-LOOP-HELIX TRANSCRIPTION FACTOR, TWIST"/>
    <property type="match status" value="1"/>
</dbReference>
<dbReference type="PANTHER" id="PTHR23349:SF68">
    <property type="entry name" value="FI14601P"/>
    <property type="match status" value="1"/>
</dbReference>
<evidence type="ECO:0000313" key="2">
    <source>
        <dbReference type="EMBL" id="TNN11976.1"/>
    </source>
</evidence>
<dbReference type="PROSITE" id="PS50888">
    <property type="entry name" value="BHLH"/>
    <property type="match status" value="1"/>
</dbReference>
<dbReference type="InterPro" id="IPR050283">
    <property type="entry name" value="E-box_TF_Regulators"/>
</dbReference>
<evidence type="ECO:0000259" key="1">
    <source>
        <dbReference type="PROSITE" id="PS50888"/>
    </source>
</evidence>
<dbReference type="STRING" id="6182.A0A4Z2D689"/>
<organism evidence="2 3">
    <name type="scientific">Schistosoma japonicum</name>
    <name type="common">Blood fluke</name>
    <dbReference type="NCBI Taxonomy" id="6182"/>
    <lineage>
        <taxon>Eukaryota</taxon>
        <taxon>Metazoa</taxon>
        <taxon>Spiralia</taxon>
        <taxon>Lophotrochozoa</taxon>
        <taxon>Platyhelminthes</taxon>
        <taxon>Trematoda</taxon>
        <taxon>Digenea</taxon>
        <taxon>Strigeidida</taxon>
        <taxon>Schistosomatoidea</taxon>
        <taxon>Schistosomatidae</taxon>
        <taxon>Schistosoma</taxon>
    </lineage>
</organism>
<dbReference type="OrthoDB" id="6233288at2759"/>
<feature type="domain" description="BHLH" evidence="1">
    <location>
        <begin position="120"/>
        <end position="167"/>
    </location>
</feature>
<dbReference type="Proteomes" id="UP000311919">
    <property type="component" value="Unassembled WGS sequence"/>
</dbReference>
<dbReference type="GO" id="GO:0000981">
    <property type="term" value="F:DNA-binding transcription factor activity, RNA polymerase II-specific"/>
    <property type="evidence" value="ECO:0007669"/>
    <property type="project" value="TreeGrafter"/>
</dbReference>
<dbReference type="GO" id="GO:0000977">
    <property type="term" value="F:RNA polymerase II transcription regulatory region sequence-specific DNA binding"/>
    <property type="evidence" value="ECO:0007669"/>
    <property type="project" value="TreeGrafter"/>
</dbReference>
<feature type="non-terminal residue" evidence="2">
    <location>
        <position position="167"/>
    </location>
</feature>
<keyword evidence="3" id="KW-1185">Reference proteome</keyword>
<dbReference type="SUPFAM" id="SSF47459">
    <property type="entry name" value="HLH, helix-loop-helix DNA-binding domain"/>
    <property type="match status" value="1"/>
</dbReference>